<keyword evidence="1" id="KW-1133">Transmembrane helix</keyword>
<feature type="transmembrane region" description="Helical" evidence="1">
    <location>
        <begin position="7"/>
        <end position="29"/>
    </location>
</feature>
<comment type="caution">
    <text evidence="2">The sequence shown here is derived from an EMBL/GenBank/DDBJ whole genome shotgun (WGS) entry which is preliminary data.</text>
</comment>
<keyword evidence="1" id="KW-0472">Membrane</keyword>
<evidence type="ECO:0000313" key="2">
    <source>
        <dbReference type="EMBL" id="KAG5612454.1"/>
    </source>
</evidence>
<accession>A0A9J5ZK59</accession>
<dbReference type="EMBL" id="JACXVP010000004">
    <property type="protein sequence ID" value="KAG5612454.1"/>
    <property type="molecule type" value="Genomic_DNA"/>
</dbReference>
<evidence type="ECO:0000313" key="3">
    <source>
        <dbReference type="Proteomes" id="UP000824120"/>
    </source>
</evidence>
<dbReference type="AlphaFoldDB" id="A0A9J5ZK59"/>
<reference evidence="2 3" key="1">
    <citation type="submission" date="2020-09" db="EMBL/GenBank/DDBJ databases">
        <title>De no assembly of potato wild relative species, Solanum commersonii.</title>
        <authorList>
            <person name="Cho K."/>
        </authorList>
    </citation>
    <scope>NUCLEOTIDE SEQUENCE [LARGE SCALE GENOMIC DNA]</scope>
    <source>
        <strain evidence="2">LZ3.2</strain>
        <tissue evidence="2">Leaf</tissue>
    </source>
</reference>
<feature type="transmembrane region" description="Helical" evidence="1">
    <location>
        <begin position="35"/>
        <end position="54"/>
    </location>
</feature>
<name>A0A9J5ZK59_SOLCO</name>
<dbReference type="Proteomes" id="UP000824120">
    <property type="component" value="Chromosome 4"/>
</dbReference>
<protein>
    <submittedName>
        <fullName evidence="2">Uncharacterized protein</fullName>
    </submittedName>
</protein>
<evidence type="ECO:0000256" key="1">
    <source>
        <dbReference type="SAM" id="Phobius"/>
    </source>
</evidence>
<gene>
    <name evidence="2" type="ORF">H5410_023735</name>
</gene>
<proteinExistence type="predicted"/>
<sequence>MGASLAIALKCLFAILGCLVTGIVIYTIAIDGFSFVITPYSLSFLLILLGFHFCENEGFSFKKDSP</sequence>
<keyword evidence="1" id="KW-0812">Transmembrane</keyword>
<organism evidence="2 3">
    <name type="scientific">Solanum commersonii</name>
    <name type="common">Commerson's wild potato</name>
    <name type="synonym">Commerson's nightshade</name>
    <dbReference type="NCBI Taxonomy" id="4109"/>
    <lineage>
        <taxon>Eukaryota</taxon>
        <taxon>Viridiplantae</taxon>
        <taxon>Streptophyta</taxon>
        <taxon>Embryophyta</taxon>
        <taxon>Tracheophyta</taxon>
        <taxon>Spermatophyta</taxon>
        <taxon>Magnoliopsida</taxon>
        <taxon>eudicotyledons</taxon>
        <taxon>Gunneridae</taxon>
        <taxon>Pentapetalae</taxon>
        <taxon>asterids</taxon>
        <taxon>lamiids</taxon>
        <taxon>Solanales</taxon>
        <taxon>Solanaceae</taxon>
        <taxon>Solanoideae</taxon>
        <taxon>Solaneae</taxon>
        <taxon>Solanum</taxon>
    </lineage>
</organism>
<keyword evidence="3" id="KW-1185">Reference proteome</keyword>
<dbReference type="OrthoDB" id="10385626at2759"/>